<dbReference type="Proteomes" id="UP000431080">
    <property type="component" value="Unassembled WGS sequence"/>
</dbReference>
<name>A0A6I2F8W4_9MICO</name>
<dbReference type="RefSeq" id="WP_153685130.1">
    <property type="nucleotide sequence ID" value="NZ_WJIF01000007.1"/>
</dbReference>
<accession>A0A6I2F8W4</accession>
<gene>
    <name evidence="2" type="ORF">GE115_12510</name>
</gene>
<organism evidence="2 3">
    <name type="scientific">Agromyces agglutinans</name>
    <dbReference type="NCBI Taxonomy" id="2662258"/>
    <lineage>
        <taxon>Bacteria</taxon>
        <taxon>Bacillati</taxon>
        <taxon>Actinomycetota</taxon>
        <taxon>Actinomycetes</taxon>
        <taxon>Micrococcales</taxon>
        <taxon>Microbacteriaceae</taxon>
        <taxon>Agromyces</taxon>
    </lineage>
</organism>
<dbReference type="EMBL" id="WJIF01000007">
    <property type="protein sequence ID" value="MRG60684.1"/>
    <property type="molecule type" value="Genomic_DNA"/>
</dbReference>
<evidence type="ECO:0000256" key="1">
    <source>
        <dbReference type="SAM" id="MobiDB-lite"/>
    </source>
</evidence>
<sequence length="60" mass="6858">MITAHREQRAIEQPSENSINVDASARKPVGERHGILRSRRDTQPARSRIRVRDMLINPAV</sequence>
<proteinExistence type="predicted"/>
<dbReference type="AlphaFoldDB" id="A0A6I2F8W4"/>
<feature type="compositionally biased region" description="Basic and acidic residues" evidence="1">
    <location>
        <begin position="1"/>
        <end position="10"/>
    </location>
</feature>
<reference evidence="2 3" key="1">
    <citation type="submission" date="2019-10" db="EMBL/GenBank/DDBJ databases">
        <authorList>
            <person name="Nie G."/>
            <person name="Ming H."/>
            <person name="Yi B."/>
        </authorList>
    </citation>
    <scope>NUCLEOTIDE SEQUENCE [LARGE SCALE GENOMIC DNA]</scope>
    <source>
        <strain evidence="2 3">CFH 90414</strain>
    </source>
</reference>
<keyword evidence="3" id="KW-1185">Reference proteome</keyword>
<feature type="compositionally biased region" description="Basic and acidic residues" evidence="1">
    <location>
        <begin position="24"/>
        <end position="43"/>
    </location>
</feature>
<evidence type="ECO:0000313" key="2">
    <source>
        <dbReference type="EMBL" id="MRG60684.1"/>
    </source>
</evidence>
<evidence type="ECO:0000313" key="3">
    <source>
        <dbReference type="Proteomes" id="UP000431080"/>
    </source>
</evidence>
<protein>
    <submittedName>
        <fullName evidence="2">Uncharacterized protein</fullName>
    </submittedName>
</protein>
<feature type="region of interest" description="Disordered" evidence="1">
    <location>
        <begin position="1"/>
        <end position="60"/>
    </location>
</feature>
<comment type="caution">
    <text evidence="2">The sequence shown here is derived from an EMBL/GenBank/DDBJ whole genome shotgun (WGS) entry which is preliminary data.</text>
</comment>